<name>A0ACB9H1P0_CICIN</name>
<reference evidence="2" key="1">
    <citation type="journal article" date="2022" name="Mol. Ecol. Resour.">
        <title>The genomes of chicory, endive, great burdock and yacon provide insights into Asteraceae palaeo-polyploidization history and plant inulin production.</title>
        <authorList>
            <person name="Fan W."/>
            <person name="Wang S."/>
            <person name="Wang H."/>
            <person name="Wang A."/>
            <person name="Jiang F."/>
            <person name="Liu H."/>
            <person name="Zhao H."/>
            <person name="Xu D."/>
            <person name="Zhang Y."/>
        </authorList>
    </citation>
    <scope>NUCLEOTIDE SEQUENCE [LARGE SCALE GENOMIC DNA]</scope>
    <source>
        <strain evidence="2">cv. Punajuju</strain>
    </source>
</reference>
<evidence type="ECO:0000313" key="1">
    <source>
        <dbReference type="EMBL" id="KAI3789191.1"/>
    </source>
</evidence>
<dbReference type="Proteomes" id="UP001055811">
    <property type="component" value="Linkage Group LG01"/>
</dbReference>
<keyword evidence="2" id="KW-1185">Reference proteome</keyword>
<reference evidence="1 2" key="2">
    <citation type="journal article" date="2022" name="Mol. Ecol. Resour.">
        <title>The genomes of chicory, endive, great burdock and yacon provide insights into Asteraceae paleo-polyploidization history and plant inulin production.</title>
        <authorList>
            <person name="Fan W."/>
            <person name="Wang S."/>
            <person name="Wang H."/>
            <person name="Wang A."/>
            <person name="Jiang F."/>
            <person name="Liu H."/>
            <person name="Zhao H."/>
            <person name="Xu D."/>
            <person name="Zhang Y."/>
        </authorList>
    </citation>
    <scope>NUCLEOTIDE SEQUENCE [LARGE SCALE GENOMIC DNA]</scope>
    <source>
        <strain evidence="2">cv. Punajuju</strain>
        <tissue evidence="1">Leaves</tissue>
    </source>
</reference>
<accession>A0ACB9H1P0</accession>
<dbReference type="EMBL" id="CM042009">
    <property type="protein sequence ID" value="KAI3789191.1"/>
    <property type="molecule type" value="Genomic_DNA"/>
</dbReference>
<sequence>MDLGCLDLGCIEKQITNSSVESDINPNDSLPSTSTPSKSTKMDLGCLDLGCIEKQISQSSVDSDINSNHSLPSTSKHPKNKVKKESNQPSPRPLNKLTSQIKKPTRRKTSPLSWFPRKKVDSYLSRKLKLLQEVDGMNATLDETLGDTNPHFSKVLKEKIAVKEAAHKAIEARKAALVEASWCRILQAARIESKEAESLLVKAEETATEAFESAKEIGVIMYDIPDCSKKHYNIEKSTENGEHTVTTSFDTAFDVDKQVASALKAAFVRLSSCASIGEAEFKEILKKISQNPDLEENSQDLCEPASEIESGSEKKNEIELGREKERENENLVDMMLERLRCLKEQELASLATIVATCGLNAALAEAQNGGGKTKKQPPHEELPGLDKFLVKRLTKLEKEIQEARNSRTKETRNKVEKVDTQETVISSKGLEGVLVKHYSKLEKEIQEAKNKKNTCETETTFDKNKNLKEGEVVSDLGNVLVKKHTSKLVKEMEEAKRKIVNEYEPKVKRSERLKQQEMKEVPSLGEVLVKRVSRFEREVLEAKKEKENVEGNKGRGKERGVKEDGFESLDQILVKPKSRMEKVKVVGGFEESGEEMKNPLVAKREARERELAQAWGGMSFGNSIRPGLSRLEREKAAWIKKAEEEEKRADE</sequence>
<gene>
    <name evidence="1" type="ORF">L2E82_01981</name>
</gene>
<proteinExistence type="predicted"/>
<evidence type="ECO:0000313" key="2">
    <source>
        <dbReference type="Proteomes" id="UP001055811"/>
    </source>
</evidence>
<protein>
    <submittedName>
        <fullName evidence="1">Uncharacterized protein</fullName>
    </submittedName>
</protein>
<comment type="caution">
    <text evidence="1">The sequence shown here is derived from an EMBL/GenBank/DDBJ whole genome shotgun (WGS) entry which is preliminary data.</text>
</comment>
<organism evidence="1 2">
    <name type="scientific">Cichorium intybus</name>
    <name type="common">Chicory</name>
    <dbReference type="NCBI Taxonomy" id="13427"/>
    <lineage>
        <taxon>Eukaryota</taxon>
        <taxon>Viridiplantae</taxon>
        <taxon>Streptophyta</taxon>
        <taxon>Embryophyta</taxon>
        <taxon>Tracheophyta</taxon>
        <taxon>Spermatophyta</taxon>
        <taxon>Magnoliopsida</taxon>
        <taxon>eudicotyledons</taxon>
        <taxon>Gunneridae</taxon>
        <taxon>Pentapetalae</taxon>
        <taxon>asterids</taxon>
        <taxon>campanulids</taxon>
        <taxon>Asterales</taxon>
        <taxon>Asteraceae</taxon>
        <taxon>Cichorioideae</taxon>
        <taxon>Cichorieae</taxon>
        <taxon>Cichoriinae</taxon>
        <taxon>Cichorium</taxon>
    </lineage>
</organism>